<dbReference type="PANTHER" id="PTHR11403">
    <property type="entry name" value="CYTOCHROME C OXIDASE SUBUNIT III"/>
    <property type="match status" value="1"/>
</dbReference>
<evidence type="ECO:0000256" key="7">
    <source>
        <dbReference type="RuleBase" id="RU003376"/>
    </source>
</evidence>
<dbReference type="InterPro" id="IPR000298">
    <property type="entry name" value="Cyt_c_oxidase-like_su3"/>
</dbReference>
<evidence type="ECO:0000256" key="6">
    <source>
        <dbReference type="ARBA" id="ARBA00023136"/>
    </source>
</evidence>
<feature type="transmembrane region" description="Helical" evidence="8">
    <location>
        <begin position="145"/>
        <end position="168"/>
    </location>
</feature>
<evidence type="ECO:0000313" key="10">
    <source>
        <dbReference type="EMBL" id="APZ42344.1"/>
    </source>
</evidence>
<feature type="transmembrane region" description="Helical" evidence="8">
    <location>
        <begin position="33"/>
        <end position="55"/>
    </location>
</feature>
<comment type="subcellular location">
    <subcellularLocation>
        <location evidence="1 7">Cell membrane</location>
        <topology evidence="1 7">Multi-pass membrane protein</topology>
    </subcellularLocation>
</comment>
<dbReference type="GO" id="GO:0019646">
    <property type="term" value="P:aerobic electron transport chain"/>
    <property type="evidence" value="ECO:0007669"/>
    <property type="project" value="InterPro"/>
</dbReference>
<dbReference type="GO" id="GO:0005886">
    <property type="term" value="C:plasma membrane"/>
    <property type="evidence" value="ECO:0007669"/>
    <property type="project" value="UniProtKB-SubCell"/>
</dbReference>
<reference evidence="10 11" key="1">
    <citation type="submission" date="2017-01" db="EMBL/GenBank/DDBJ databases">
        <title>Draft sequence of Acidihalobacter ferrooxidans strain DSM 14175 (strain V8).</title>
        <authorList>
            <person name="Khaleque H.N."/>
            <person name="Ramsay J.P."/>
            <person name="Murphy R.J.T."/>
            <person name="Kaksonen A.H."/>
            <person name="Boxall N.J."/>
            <person name="Watkin E.L.J."/>
        </authorList>
    </citation>
    <scope>NUCLEOTIDE SEQUENCE [LARGE SCALE GENOMIC DNA]</scope>
    <source>
        <strain evidence="10 11">V8</strain>
    </source>
</reference>
<gene>
    <name evidence="10" type="ORF">BW247_03940</name>
</gene>
<feature type="transmembrane region" description="Helical" evidence="8">
    <location>
        <begin position="103"/>
        <end position="121"/>
    </location>
</feature>
<dbReference type="STRING" id="1765967.BW247_03940"/>
<evidence type="ECO:0000259" key="9">
    <source>
        <dbReference type="PROSITE" id="PS50253"/>
    </source>
</evidence>
<dbReference type="GO" id="GO:0004129">
    <property type="term" value="F:cytochrome-c oxidase activity"/>
    <property type="evidence" value="ECO:0007669"/>
    <property type="project" value="InterPro"/>
</dbReference>
<keyword evidence="11" id="KW-1185">Reference proteome</keyword>
<dbReference type="InterPro" id="IPR013833">
    <property type="entry name" value="Cyt_c_oxidase_su3_a-hlx"/>
</dbReference>
<dbReference type="KEGG" id="afy:BW247_03940"/>
<feature type="transmembrane region" description="Helical" evidence="8">
    <location>
        <begin position="188"/>
        <end position="208"/>
    </location>
</feature>
<dbReference type="SUPFAM" id="SSF81452">
    <property type="entry name" value="Cytochrome c oxidase subunit III-like"/>
    <property type="match status" value="1"/>
</dbReference>
<protein>
    <recommendedName>
        <fullName evidence="9">Heme-copper oxidase subunit III family profile domain-containing protein</fullName>
    </recommendedName>
</protein>
<dbReference type="EMBL" id="CP019434">
    <property type="protein sequence ID" value="APZ42344.1"/>
    <property type="molecule type" value="Genomic_DNA"/>
</dbReference>
<name>A0A1P8UF03_9GAMM</name>
<dbReference type="Gene3D" id="1.20.120.80">
    <property type="entry name" value="Cytochrome c oxidase, subunit III, four-helix bundle"/>
    <property type="match status" value="1"/>
</dbReference>
<keyword evidence="3" id="KW-1003">Cell membrane</keyword>
<accession>A0A1P8UF03</accession>
<evidence type="ECO:0000256" key="8">
    <source>
        <dbReference type="SAM" id="Phobius"/>
    </source>
</evidence>
<sequence length="215" mass="23877">MSTHHNPAVQNDDAMWQYEDHPHDVIGTRTLGFWLYMMSDLMIFAALFATCGIYADGMHSAGSFQPGQVIDPNLALWSSGLIFASVLAYGYAMVALKKASRSGVLLGLGIAFLLGLAFLGMEWHEFSGLAHMGAIPQKSGFLSDFWVIVLTHGVHVMFGLLWMLTMLVQVAREGFTENVVYRLLNLKIFWLFQAVIWVCVFTLVYLMGSTSIATL</sequence>
<evidence type="ECO:0000256" key="1">
    <source>
        <dbReference type="ARBA" id="ARBA00004651"/>
    </source>
</evidence>
<feature type="transmembrane region" description="Helical" evidence="8">
    <location>
        <begin position="75"/>
        <end position="96"/>
    </location>
</feature>
<keyword evidence="4 7" id="KW-0812">Transmembrane</keyword>
<keyword evidence="5 8" id="KW-1133">Transmembrane helix</keyword>
<evidence type="ECO:0000256" key="5">
    <source>
        <dbReference type="ARBA" id="ARBA00022989"/>
    </source>
</evidence>
<comment type="similarity">
    <text evidence="2 7">Belongs to the cytochrome c oxidase subunit 3 family.</text>
</comment>
<evidence type="ECO:0000313" key="11">
    <source>
        <dbReference type="Proteomes" id="UP000243807"/>
    </source>
</evidence>
<dbReference type="InterPro" id="IPR035973">
    <property type="entry name" value="Cyt_c_oxidase_su3-like_sf"/>
</dbReference>
<dbReference type="PANTHER" id="PTHR11403:SF2">
    <property type="entry name" value="CYTOCHROME BO(3) UBIQUINOL OXIDASE SUBUNIT 3"/>
    <property type="match status" value="1"/>
</dbReference>
<dbReference type="Pfam" id="PF00510">
    <property type="entry name" value="COX3"/>
    <property type="match status" value="1"/>
</dbReference>
<dbReference type="Proteomes" id="UP000243807">
    <property type="component" value="Chromosome"/>
</dbReference>
<evidence type="ECO:0000256" key="4">
    <source>
        <dbReference type="ARBA" id="ARBA00022692"/>
    </source>
</evidence>
<dbReference type="PROSITE" id="PS50253">
    <property type="entry name" value="COX3"/>
    <property type="match status" value="1"/>
</dbReference>
<organism evidence="10 11">
    <name type="scientific">Acidihalobacter ferrooxydans</name>
    <dbReference type="NCBI Taxonomy" id="1765967"/>
    <lineage>
        <taxon>Bacteria</taxon>
        <taxon>Pseudomonadati</taxon>
        <taxon>Pseudomonadota</taxon>
        <taxon>Gammaproteobacteria</taxon>
        <taxon>Chromatiales</taxon>
        <taxon>Ectothiorhodospiraceae</taxon>
        <taxon>Acidihalobacter</taxon>
    </lineage>
</organism>
<dbReference type="AlphaFoldDB" id="A0A1P8UF03"/>
<dbReference type="OrthoDB" id="9810850at2"/>
<dbReference type="RefSeq" id="WP_076835888.1">
    <property type="nucleotide sequence ID" value="NZ_CP019434.1"/>
</dbReference>
<proteinExistence type="inferred from homology"/>
<dbReference type="InterPro" id="IPR024791">
    <property type="entry name" value="Cyt_c/ubiquinol_Oxase_su3"/>
</dbReference>
<keyword evidence="6 8" id="KW-0472">Membrane</keyword>
<evidence type="ECO:0000256" key="2">
    <source>
        <dbReference type="ARBA" id="ARBA00010581"/>
    </source>
</evidence>
<feature type="domain" description="Heme-copper oxidase subunit III family profile" evidence="9">
    <location>
        <begin position="1"/>
        <end position="209"/>
    </location>
</feature>
<evidence type="ECO:0000256" key="3">
    <source>
        <dbReference type="ARBA" id="ARBA00022475"/>
    </source>
</evidence>